<dbReference type="GO" id="GO:0000278">
    <property type="term" value="P:mitotic cell cycle"/>
    <property type="evidence" value="ECO:0007669"/>
    <property type="project" value="TreeGrafter"/>
</dbReference>
<dbReference type="GO" id="GO:0005634">
    <property type="term" value="C:nucleus"/>
    <property type="evidence" value="ECO:0007669"/>
    <property type="project" value="TreeGrafter"/>
</dbReference>
<dbReference type="GO" id="GO:0035556">
    <property type="term" value="P:intracellular signal transduction"/>
    <property type="evidence" value="ECO:0007669"/>
    <property type="project" value="TreeGrafter"/>
</dbReference>
<reference evidence="2" key="1">
    <citation type="journal article" date="2020" name="Nature">
        <title>Giant virus diversity and host interactions through global metagenomics.</title>
        <authorList>
            <person name="Schulz F."/>
            <person name="Roux S."/>
            <person name="Paez-Espino D."/>
            <person name="Jungbluth S."/>
            <person name="Walsh D.A."/>
            <person name="Denef V.J."/>
            <person name="McMahon K.D."/>
            <person name="Konstantinidis K.T."/>
            <person name="Eloe-Fadrosh E.A."/>
            <person name="Kyrpides N.C."/>
            <person name="Woyke T."/>
        </authorList>
    </citation>
    <scope>NUCLEOTIDE SEQUENCE</scope>
    <source>
        <strain evidence="2">GVMAG-M-3300010158-13</strain>
    </source>
</reference>
<feature type="compositionally biased region" description="Acidic residues" evidence="1">
    <location>
        <begin position="293"/>
        <end position="310"/>
    </location>
</feature>
<dbReference type="PANTHER" id="PTHR24419">
    <property type="entry name" value="INTERLEUKIN-1 RECEPTOR-ASSOCIATED KINASE"/>
    <property type="match status" value="1"/>
</dbReference>
<dbReference type="PANTHER" id="PTHR24419:SF18">
    <property type="entry name" value="SERINE_THREONINE-PROTEIN KINASE HASPIN"/>
    <property type="match status" value="1"/>
</dbReference>
<feature type="region of interest" description="Disordered" evidence="1">
    <location>
        <begin position="271"/>
        <end position="328"/>
    </location>
</feature>
<protein>
    <recommendedName>
        <fullName evidence="3">Protein kinase domain-containing protein</fullName>
    </recommendedName>
</protein>
<proteinExistence type="predicted"/>
<organism evidence="2">
    <name type="scientific">viral metagenome</name>
    <dbReference type="NCBI Taxonomy" id="1070528"/>
    <lineage>
        <taxon>unclassified sequences</taxon>
        <taxon>metagenomes</taxon>
        <taxon>organismal metagenomes</taxon>
    </lineage>
</organism>
<feature type="compositionally biased region" description="Low complexity" evidence="1">
    <location>
        <begin position="276"/>
        <end position="292"/>
    </location>
</feature>
<dbReference type="Gene3D" id="1.10.510.10">
    <property type="entry name" value="Transferase(Phosphotransferase) domain 1"/>
    <property type="match status" value="1"/>
</dbReference>
<dbReference type="GO" id="GO:0005737">
    <property type="term" value="C:cytoplasm"/>
    <property type="evidence" value="ECO:0007669"/>
    <property type="project" value="TreeGrafter"/>
</dbReference>
<dbReference type="EMBL" id="MN739091">
    <property type="protein sequence ID" value="QHS88027.1"/>
    <property type="molecule type" value="Genomic_DNA"/>
</dbReference>
<evidence type="ECO:0008006" key="3">
    <source>
        <dbReference type="Google" id="ProtNLM"/>
    </source>
</evidence>
<evidence type="ECO:0000313" key="2">
    <source>
        <dbReference type="EMBL" id="QHS88027.1"/>
    </source>
</evidence>
<dbReference type="SUPFAM" id="SSF56112">
    <property type="entry name" value="Protein kinase-like (PK-like)"/>
    <property type="match status" value="1"/>
</dbReference>
<evidence type="ECO:0000256" key="1">
    <source>
        <dbReference type="SAM" id="MobiDB-lite"/>
    </source>
</evidence>
<sequence>MFKNTIQKFSKLMDRFKIHYSKTNPLSLKTLEENFKPTLEDARYEYNPFRISNLQNYNPVHSEFFVLNEKNSDRIAFNHKYHIKDLNTVIDNDSKTESDLPIFIKYSPLLDPLRFMIGKYELNDIKTRTLPQSENKNATISKLSSYHNSSYVDNFFCYLNSQMLHSHKIVNCLDYYGSFLGVQQKYKMNIADDLEYVSSSSFFKENLGKHFFVNHDTHNNYKNFGSRGNKLKLNISSNVLDIEAIELDEENLAEQVIPEEDLGELVYEQAKKTATSSSNSSNSSNNSEVNYSSDEEDNDEEDDDEDWSTESDEKSFDSDEPDDDDDEYISAYINDFPVQMICLEKCDGTLDELFMKNQINQENGSAILMQIIMTLLLFQRTFRFTHNDLHTNNIMFVNTDEPFIYYKFENKIYKVPTFGKIFKIIDFGRAIYRFEGRIFCSDSFASGGDAATQYNCEPFLNENKPRLEPNYSFDLSRLGTSIYDFVVDDDDENELDDFQKTIKRWCSDDNGKNVLYKKNGEDRYPNFKLYKMISRTVHQHTPENQLKFKYFNKYAIDKIGKADIIDIDAIPSYS</sequence>
<dbReference type="InterPro" id="IPR011009">
    <property type="entry name" value="Kinase-like_dom_sf"/>
</dbReference>
<dbReference type="GO" id="GO:0072354">
    <property type="term" value="F:histone H3T3 kinase activity"/>
    <property type="evidence" value="ECO:0007669"/>
    <property type="project" value="TreeGrafter"/>
</dbReference>
<feature type="compositionally biased region" description="Acidic residues" evidence="1">
    <location>
        <begin position="318"/>
        <end position="328"/>
    </location>
</feature>
<name>A0A6C0B731_9ZZZZ</name>
<dbReference type="AlphaFoldDB" id="A0A6C0B731"/>
<accession>A0A6C0B731</accession>